<dbReference type="SUPFAM" id="SSF54211">
    <property type="entry name" value="Ribosomal protein S5 domain 2-like"/>
    <property type="match status" value="1"/>
</dbReference>
<dbReference type="GO" id="GO:0006364">
    <property type="term" value="P:rRNA processing"/>
    <property type="evidence" value="ECO:0007669"/>
    <property type="project" value="UniProtKB-KW"/>
</dbReference>
<dbReference type="InterPro" id="IPR020568">
    <property type="entry name" value="Ribosomal_Su5_D2-typ_SF"/>
</dbReference>
<dbReference type="Gene3D" id="3.30.230.70">
    <property type="entry name" value="GHMP Kinase, N-terminal domain"/>
    <property type="match status" value="1"/>
</dbReference>
<dbReference type="GO" id="GO:0003723">
    <property type="term" value="F:RNA binding"/>
    <property type="evidence" value="ECO:0007669"/>
    <property type="project" value="UniProtKB-KW"/>
</dbReference>
<dbReference type="GO" id="GO:0071051">
    <property type="term" value="P:poly(A)-dependent snoRNA 3'-end processing"/>
    <property type="evidence" value="ECO:0007669"/>
    <property type="project" value="TreeGrafter"/>
</dbReference>
<evidence type="ECO:0000256" key="1">
    <source>
        <dbReference type="ARBA" id="ARBA00004123"/>
    </source>
</evidence>
<gene>
    <name evidence="10" type="ORF">MENT_LOCUS3034</name>
</gene>
<feature type="domain" description="Exoribonuclease phosphorolytic" evidence="9">
    <location>
        <begin position="46"/>
        <end position="95"/>
    </location>
</feature>
<evidence type="ECO:0000259" key="9">
    <source>
        <dbReference type="Pfam" id="PF01138"/>
    </source>
</evidence>
<dbReference type="GO" id="GO:0016075">
    <property type="term" value="P:rRNA catabolic process"/>
    <property type="evidence" value="ECO:0007669"/>
    <property type="project" value="TreeGrafter"/>
</dbReference>
<dbReference type="GO" id="GO:0005730">
    <property type="term" value="C:nucleolus"/>
    <property type="evidence" value="ECO:0007669"/>
    <property type="project" value="TreeGrafter"/>
</dbReference>
<keyword evidence="7" id="KW-0694">RNA-binding</keyword>
<evidence type="ECO:0000256" key="8">
    <source>
        <dbReference type="ARBA" id="ARBA00023242"/>
    </source>
</evidence>
<dbReference type="OrthoDB" id="2504340at2759"/>
<comment type="caution">
    <text evidence="10">The sequence shown here is derived from an EMBL/GenBank/DDBJ whole genome shotgun (WGS) entry which is preliminary data.</text>
</comment>
<dbReference type="SUPFAM" id="SSF55666">
    <property type="entry name" value="Ribonuclease PH domain 2-like"/>
    <property type="match status" value="1"/>
</dbReference>
<keyword evidence="6" id="KW-0271">Exosome</keyword>
<keyword evidence="8" id="KW-0539">Nucleus</keyword>
<proteinExistence type="inferred from homology"/>
<comment type="similarity">
    <text evidence="3">Belongs to the RNase PH family.</text>
</comment>
<dbReference type="PANTHER" id="PTHR11953:SF2">
    <property type="entry name" value="EXOSOME COMPLEX COMPONENT MTR3"/>
    <property type="match status" value="1"/>
</dbReference>
<organism evidence="10 11">
    <name type="scientific">Meloidogyne enterolobii</name>
    <name type="common">Root-knot nematode worm</name>
    <name type="synonym">Meloidogyne mayaguensis</name>
    <dbReference type="NCBI Taxonomy" id="390850"/>
    <lineage>
        <taxon>Eukaryota</taxon>
        <taxon>Metazoa</taxon>
        <taxon>Ecdysozoa</taxon>
        <taxon>Nematoda</taxon>
        <taxon>Chromadorea</taxon>
        <taxon>Rhabditida</taxon>
        <taxon>Tylenchina</taxon>
        <taxon>Tylenchomorpha</taxon>
        <taxon>Tylenchoidea</taxon>
        <taxon>Meloidogynidae</taxon>
        <taxon>Meloidogyninae</taxon>
        <taxon>Meloidogyne</taxon>
    </lineage>
</organism>
<dbReference type="GO" id="GO:0034475">
    <property type="term" value="P:U4 snRNA 3'-end processing"/>
    <property type="evidence" value="ECO:0007669"/>
    <property type="project" value="TreeGrafter"/>
</dbReference>
<evidence type="ECO:0000313" key="10">
    <source>
        <dbReference type="EMBL" id="CAD2130567.1"/>
    </source>
</evidence>
<evidence type="ECO:0000256" key="6">
    <source>
        <dbReference type="ARBA" id="ARBA00022835"/>
    </source>
</evidence>
<dbReference type="GO" id="GO:0000176">
    <property type="term" value="C:nuclear exosome (RNase complex)"/>
    <property type="evidence" value="ECO:0007669"/>
    <property type="project" value="TreeGrafter"/>
</dbReference>
<evidence type="ECO:0000256" key="5">
    <source>
        <dbReference type="ARBA" id="ARBA00022552"/>
    </source>
</evidence>
<evidence type="ECO:0000256" key="7">
    <source>
        <dbReference type="ARBA" id="ARBA00022884"/>
    </source>
</evidence>
<dbReference type="AlphaFoldDB" id="A0A6V7TPZ8"/>
<dbReference type="GO" id="GO:0000177">
    <property type="term" value="C:cytoplasmic exosome (RNase complex)"/>
    <property type="evidence" value="ECO:0007669"/>
    <property type="project" value="TreeGrafter"/>
</dbReference>
<evidence type="ECO:0000256" key="2">
    <source>
        <dbReference type="ARBA" id="ARBA00004496"/>
    </source>
</evidence>
<dbReference type="EMBL" id="CAJEWN010000009">
    <property type="protein sequence ID" value="CAD2130567.1"/>
    <property type="molecule type" value="Genomic_DNA"/>
</dbReference>
<name>A0A6V7TPZ8_MELEN</name>
<evidence type="ECO:0000256" key="4">
    <source>
        <dbReference type="ARBA" id="ARBA00022490"/>
    </source>
</evidence>
<dbReference type="PANTHER" id="PTHR11953">
    <property type="entry name" value="EXOSOME COMPLEX COMPONENT"/>
    <property type="match status" value="1"/>
</dbReference>
<reference evidence="10 11" key="1">
    <citation type="submission" date="2020-08" db="EMBL/GenBank/DDBJ databases">
        <authorList>
            <person name="Koutsovoulos G."/>
            <person name="Danchin GJ E."/>
        </authorList>
    </citation>
    <scope>NUCLEOTIDE SEQUENCE [LARGE SCALE GENOMIC DNA]</scope>
</reference>
<dbReference type="Pfam" id="PF01138">
    <property type="entry name" value="RNase_PH"/>
    <property type="match status" value="2"/>
</dbReference>
<dbReference type="GO" id="GO:0071028">
    <property type="term" value="P:nuclear mRNA surveillance"/>
    <property type="evidence" value="ECO:0007669"/>
    <property type="project" value="TreeGrafter"/>
</dbReference>
<evidence type="ECO:0000256" key="3">
    <source>
        <dbReference type="ARBA" id="ARBA00006678"/>
    </source>
</evidence>
<dbReference type="InterPro" id="IPR050080">
    <property type="entry name" value="RNase_PH"/>
</dbReference>
<dbReference type="InterPro" id="IPR027408">
    <property type="entry name" value="PNPase/RNase_PH_dom_sf"/>
</dbReference>
<dbReference type="InterPro" id="IPR001247">
    <property type="entry name" value="ExoRNase_PH_dom1"/>
</dbReference>
<feature type="domain" description="Exoribonuclease phosphorolytic" evidence="9">
    <location>
        <begin position="107"/>
        <end position="157"/>
    </location>
</feature>
<accession>A0A6V7TPZ8</accession>
<comment type="subcellular location">
    <subcellularLocation>
        <location evidence="2">Cytoplasm</location>
    </subcellularLocation>
    <subcellularLocation>
        <location evidence="1">Nucleus</location>
    </subcellularLocation>
</comment>
<keyword evidence="4" id="KW-0963">Cytoplasm</keyword>
<keyword evidence="5" id="KW-0698">rRNA processing</keyword>
<dbReference type="InterPro" id="IPR036345">
    <property type="entry name" value="ExoRNase_PH_dom2_sf"/>
</dbReference>
<evidence type="ECO:0000313" key="11">
    <source>
        <dbReference type="Proteomes" id="UP000580250"/>
    </source>
</evidence>
<dbReference type="Proteomes" id="UP000580250">
    <property type="component" value="Unassembled WGS sequence"/>
</dbReference>
<protein>
    <recommendedName>
        <fullName evidence="9">Exoribonuclease phosphorolytic domain-containing protein</fullName>
    </recommendedName>
</protein>
<sequence length="269" mass="28858">MTTSKTFSTEQCFLTDICTLAAAENCQRNLESGKLIENANLSKRKFRELAIKLKPLKGCVGSANVKMGNTIVSCAVTGPKEQQSGETALEGLLNISLHGIDPALRYSIEHALQAVVCLKKLARTEIDVELNILSDDGGVLAACLLASGLAIASANIEMFDILLPCNILIPTQPPSPPGFPPAFILDPDSATIAKYSSRAALLTLAIIPSIGQVVLTEFSGCPLPLSICQQIIPVAFDCCMQLYLNVRQTLVDSLEELDDNLIVENLMIE</sequence>